<dbReference type="Proteomes" id="UP000604273">
    <property type="component" value="Unassembled WGS sequence"/>
</dbReference>
<comment type="caution">
    <text evidence="5">The sequence shown here is derived from an EMBL/GenBank/DDBJ whole genome shotgun (WGS) entry which is preliminary data.</text>
</comment>
<keyword evidence="2" id="KW-1133">Transmembrane helix</keyword>
<dbReference type="SUPFAM" id="SSF52540">
    <property type="entry name" value="P-loop containing nucleoside triphosphate hydrolases"/>
    <property type="match status" value="1"/>
</dbReference>
<sequence>MRIALYCLTGLTTSFALITFFCDWFWCGPDPSVNWASGEQECTSFTSMTLMRLLWSMNFVSEVLNVAYPLPLLVTLKMTSTRKKIGLAVVFGLGIITIAVSVGRFVTMVYVDNAISIYIWATAEICISVIVVALTAVRPLLRKLTNLKSTTLLTSEERSGIPAIPSNRSRKPGNFTGGSGVYWQGTTKSYPRHAEAMSPESSAGSETELNNMNGIMLSQNVTVSRETITSSIPRQPEAEPGKYLIVYKGPDTAYHLAQESSDLTALTKEISELAKAVQVNSDEAVAGGSVAESQLLKLCAECESIDAEFKTVLNRIGNRKRRTIDKDDERAKNKIPRLALAGLLDRRKIDEMGDRLVALQKEIMNCIVFCLWADSKKTTRWELHFTKTLDTILGILARVDKSTSEQSDGTKDAQGGNHSESATLELDNVCQTLISEDANSKWFASGVDGKLTEVISSLIKARQSISLQRVGQEITQALTSSHSADAKNIRAELVRLLWDKRWTLDSPMAMFATNQVHGKPELSDVGKDISHGLYFESMYDREDAVANNFEATYKWIFHHEPKKSDGKDLWYSFPEWLAEESKTPYWITGKPGSGKSTIMKLIAHPDRLRSLLQSWAKSLPILITNYYAWNSGLNMQKAWEGLKKTVLHQVLNQRPSTAPIIAPRRWALFQALRGMADFPGWEEWEINESFQALMNDLDEFEMPPATAVSHIRSMANDAAQGIKICVASRSWTEFEDAFNDGPMLQMHLLTEDDMMMFVTKSFQENRGYIELKSVYPSQVAKLTDDVVQKADGVFLWVSFVVMELIDLFTAGDSMAQLQETLEKLPTNLSSLFDAIWTRIPHRHLPDACAMIRLERSAYGPLPWLLM</sequence>
<name>A0A8H4X2A3_9HYPO</name>
<feature type="domain" description="Rhodopsin" evidence="3">
    <location>
        <begin position="1"/>
        <end position="143"/>
    </location>
</feature>
<dbReference type="PANTHER" id="PTHR10039:SF5">
    <property type="entry name" value="NACHT DOMAIN-CONTAINING PROTEIN"/>
    <property type="match status" value="1"/>
</dbReference>
<keyword evidence="2" id="KW-0472">Membrane</keyword>
<dbReference type="AlphaFoldDB" id="A0A8H4X2A3"/>
<evidence type="ECO:0000259" key="4">
    <source>
        <dbReference type="Pfam" id="PF24883"/>
    </source>
</evidence>
<evidence type="ECO:0000313" key="5">
    <source>
        <dbReference type="EMBL" id="KAF4958444.1"/>
    </source>
</evidence>
<evidence type="ECO:0000256" key="1">
    <source>
        <dbReference type="ARBA" id="ARBA00022737"/>
    </source>
</evidence>
<feature type="transmembrane region" description="Helical" evidence="2">
    <location>
        <begin position="85"/>
        <end position="111"/>
    </location>
</feature>
<reference evidence="5" key="1">
    <citation type="journal article" date="2020" name="BMC Genomics">
        <title>Correction to: Identification and distribution of gene clusters required for synthesis of sphingolipid metabolism inhibitors in diverse species of the filamentous fungus Fusarium.</title>
        <authorList>
            <person name="Kim H.S."/>
            <person name="Lohmar J.M."/>
            <person name="Busman M."/>
            <person name="Brown D.W."/>
            <person name="Naumann T.A."/>
            <person name="Divon H.H."/>
            <person name="Lysoe E."/>
            <person name="Uhlig S."/>
            <person name="Proctor R.H."/>
        </authorList>
    </citation>
    <scope>NUCLEOTIDE SEQUENCE</scope>
    <source>
        <strain evidence="5">NRRL 45417</strain>
    </source>
</reference>
<dbReference type="InterPro" id="IPR027417">
    <property type="entry name" value="P-loop_NTPase"/>
</dbReference>
<proteinExistence type="predicted"/>
<protein>
    <submittedName>
        <fullName evidence="5">Uncharacterized protein</fullName>
    </submittedName>
</protein>
<dbReference type="Pfam" id="PF24883">
    <property type="entry name" value="NPHP3_N"/>
    <property type="match status" value="1"/>
</dbReference>
<dbReference type="EMBL" id="JABFAI010000052">
    <property type="protein sequence ID" value="KAF4958444.1"/>
    <property type="molecule type" value="Genomic_DNA"/>
</dbReference>
<reference evidence="5" key="2">
    <citation type="submission" date="2020-05" db="EMBL/GenBank/DDBJ databases">
        <authorList>
            <person name="Kim H.-S."/>
            <person name="Proctor R.H."/>
            <person name="Brown D.W."/>
        </authorList>
    </citation>
    <scope>NUCLEOTIDE SEQUENCE</scope>
    <source>
        <strain evidence="5">NRRL 45417</strain>
    </source>
</reference>
<evidence type="ECO:0000259" key="3">
    <source>
        <dbReference type="Pfam" id="PF20684"/>
    </source>
</evidence>
<dbReference type="OrthoDB" id="443402at2759"/>
<dbReference type="Pfam" id="PF20684">
    <property type="entry name" value="Fung_rhodopsin"/>
    <property type="match status" value="1"/>
</dbReference>
<dbReference type="InterPro" id="IPR056884">
    <property type="entry name" value="NPHP3-like_N"/>
</dbReference>
<organism evidence="5 6">
    <name type="scientific">Fusarium gaditjirri</name>
    <dbReference type="NCBI Taxonomy" id="282569"/>
    <lineage>
        <taxon>Eukaryota</taxon>
        <taxon>Fungi</taxon>
        <taxon>Dikarya</taxon>
        <taxon>Ascomycota</taxon>
        <taxon>Pezizomycotina</taxon>
        <taxon>Sordariomycetes</taxon>
        <taxon>Hypocreomycetidae</taxon>
        <taxon>Hypocreales</taxon>
        <taxon>Nectriaceae</taxon>
        <taxon>Fusarium</taxon>
        <taxon>Fusarium nisikadoi species complex</taxon>
    </lineage>
</organism>
<evidence type="ECO:0000256" key="2">
    <source>
        <dbReference type="SAM" id="Phobius"/>
    </source>
</evidence>
<keyword evidence="2" id="KW-0812">Transmembrane</keyword>
<dbReference type="PANTHER" id="PTHR10039">
    <property type="entry name" value="AMELOGENIN"/>
    <property type="match status" value="1"/>
</dbReference>
<feature type="transmembrane region" description="Helical" evidence="2">
    <location>
        <begin position="117"/>
        <end position="137"/>
    </location>
</feature>
<gene>
    <name evidence="5" type="ORF">FGADI_2366</name>
</gene>
<keyword evidence="6" id="KW-1185">Reference proteome</keyword>
<evidence type="ECO:0000313" key="6">
    <source>
        <dbReference type="Proteomes" id="UP000604273"/>
    </source>
</evidence>
<dbReference type="InterPro" id="IPR049326">
    <property type="entry name" value="Rhodopsin_dom_fungi"/>
</dbReference>
<keyword evidence="1" id="KW-0677">Repeat</keyword>
<accession>A0A8H4X2A3</accession>
<feature type="domain" description="Nephrocystin 3-like N-terminal" evidence="4">
    <location>
        <begin position="572"/>
        <end position="729"/>
    </location>
</feature>